<comment type="caution">
    <text evidence="2">The sequence shown here is derived from an EMBL/GenBank/DDBJ whole genome shotgun (WGS) entry which is preliminary data.</text>
</comment>
<feature type="transmembrane region" description="Helical" evidence="1">
    <location>
        <begin position="130"/>
        <end position="155"/>
    </location>
</feature>
<keyword evidence="3" id="KW-1185">Reference proteome</keyword>
<keyword evidence="1" id="KW-0472">Membrane</keyword>
<sequence>MITRGLPVPANPGVSPATVPRVGTRAVKVRRVTAISLVSFGGVITFLAVLLLIGTYRQDVALNSRAVGTTAEVVSVAFDRTLVRYQTPDGAVHLPPDGISFPKGLQVGQIVQVEYDAAHPDVVKVAGRGAYLALLPVGTLLLFLWLVIVPVVWWLRRATRSPSPATS</sequence>
<name>A0A4R2K625_9PSEU</name>
<keyword evidence="1" id="KW-0812">Transmembrane</keyword>
<feature type="transmembrane region" description="Helical" evidence="1">
    <location>
        <begin position="34"/>
        <end position="56"/>
    </location>
</feature>
<keyword evidence="1" id="KW-1133">Transmembrane helix</keyword>
<reference evidence="2 3" key="1">
    <citation type="submission" date="2019-03" db="EMBL/GenBank/DDBJ databases">
        <title>Genomic Encyclopedia of Type Strains, Phase IV (KMG-IV): sequencing the most valuable type-strain genomes for metagenomic binning, comparative biology and taxonomic classification.</title>
        <authorList>
            <person name="Goeker M."/>
        </authorList>
    </citation>
    <scope>NUCLEOTIDE SEQUENCE [LARGE SCALE GENOMIC DNA]</scope>
    <source>
        <strain evidence="2 3">DSM 45934</strain>
    </source>
</reference>
<protein>
    <recommendedName>
        <fullName evidence="4">DUF3592 domain-containing protein</fullName>
    </recommendedName>
</protein>
<proteinExistence type="predicted"/>
<evidence type="ECO:0000313" key="2">
    <source>
        <dbReference type="EMBL" id="TCO65258.1"/>
    </source>
</evidence>
<accession>A0A4R2K625</accession>
<evidence type="ECO:0008006" key="4">
    <source>
        <dbReference type="Google" id="ProtNLM"/>
    </source>
</evidence>
<gene>
    <name evidence="2" type="ORF">EV192_1011046</name>
</gene>
<dbReference type="EMBL" id="SLWS01000001">
    <property type="protein sequence ID" value="TCO65258.1"/>
    <property type="molecule type" value="Genomic_DNA"/>
</dbReference>
<evidence type="ECO:0000313" key="3">
    <source>
        <dbReference type="Proteomes" id="UP000295680"/>
    </source>
</evidence>
<dbReference type="AlphaFoldDB" id="A0A4R2K625"/>
<dbReference type="Proteomes" id="UP000295680">
    <property type="component" value="Unassembled WGS sequence"/>
</dbReference>
<organism evidence="2 3">
    <name type="scientific">Actinocrispum wychmicini</name>
    <dbReference type="NCBI Taxonomy" id="1213861"/>
    <lineage>
        <taxon>Bacteria</taxon>
        <taxon>Bacillati</taxon>
        <taxon>Actinomycetota</taxon>
        <taxon>Actinomycetes</taxon>
        <taxon>Pseudonocardiales</taxon>
        <taxon>Pseudonocardiaceae</taxon>
        <taxon>Actinocrispum</taxon>
    </lineage>
</organism>
<evidence type="ECO:0000256" key="1">
    <source>
        <dbReference type="SAM" id="Phobius"/>
    </source>
</evidence>